<evidence type="ECO:0000313" key="7">
    <source>
        <dbReference type="EMBL" id="PWB96740.1"/>
    </source>
</evidence>
<evidence type="ECO:0000259" key="6">
    <source>
        <dbReference type="SMART" id="SM00732"/>
    </source>
</evidence>
<dbReference type="Proteomes" id="UP000244978">
    <property type="component" value="Unassembled WGS sequence"/>
</dbReference>
<evidence type="ECO:0000256" key="4">
    <source>
        <dbReference type="ARBA" id="ARBA00022801"/>
    </source>
</evidence>
<comment type="function">
    <text evidence="5">Could be a nuclease involved in processing of the 5'-end of pre-16S rRNA.</text>
</comment>
<keyword evidence="3 5" id="KW-0540">Nuclease</keyword>
<dbReference type="AlphaFoldDB" id="A0A2U1SYN5"/>
<protein>
    <recommendedName>
        <fullName evidence="5">Putative pre-16S rRNA nuclease</fullName>
        <ecNumber evidence="5">3.1.-.-</ecNumber>
    </recommendedName>
</protein>
<dbReference type="InterPro" id="IPR005227">
    <property type="entry name" value="YqgF"/>
</dbReference>
<dbReference type="GO" id="GO:0000967">
    <property type="term" value="P:rRNA 5'-end processing"/>
    <property type="evidence" value="ECO:0007669"/>
    <property type="project" value="UniProtKB-UniRule"/>
</dbReference>
<proteinExistence type="inferred from homology"/>
<gene>
    <name evidence="7" type="ORF">DF220_01975</name>
</gene>
<comment type="similarity">
    <text evidence="5">Belongs to the YqgF HJR family.</text>
</comment>
<dbReference type="SUPFAM" id="SSF53098">
    <property type="entry name" value="Ribonuclease H-like"/>
    <property type="match status" value="1"/>
</dbReference>
<keyword evidence="1 5" id="KW-0963">Cytoplasm</keyword>
<accession>A0A2U1SYN5</accession>
<dbReference type="GO" id="GO:0016788">
    <property type="term" value="F:hydrolase activity, acting on ester bonds"/>
    <property type="evidence" value="ECO:0007669"/>
    <property type="project" value="UniProtKB-UniRule"/>
</dbReference>
<reference evidence="8" key="1">
    <citation type="submission" date="2018-04" db="EMBL/GenBank/DDBJ databases">
        <authorList>
            <person name="Liu S."/>
            <person name="Wang Z."/>
            <person name="Li J."/>
        </authorList>
    </citation>
    <scope>NUCLEOTIDE SEQUENCE [LARGE SCALE GENOMIC DNA]</scope>
    <source>
        <strain evidence="8">S1194</strain>
    </source>
</reference>
<dbReference type="KEGG" id="salc:C2138_06820"/>
<name>A0A2U1SYN5_9MICO</name>
<dbReference type="InterPro" id="IPR037027">
    <property type="entry name" value="YqgF/RNaseH-like_dom_sf"/>
</dbReference>
<dbReference type="NCBIfam" id="TIGR00250">
    <property type="entry name" value="RNAse_H_YqgF"/>
    <property type="match status" value="1"/>
</dbReference>
<evidence type="ECO:0000256" key="3">
    <source>
        <dbReference type="ARBA" id="ARBA00022722"/>
    </source>
</evidence>
<dbReference type="PANTHER" id="PTHR33317:SF4">
    <property type="entry name" value="POLYNUCLEOTIDYL TRANSFERASE, RIBONUCLEASE H-LIKE SUPERFAMILY PROTEIN"/>
    <property type="match status" value="1"/>
</dbReference>
<comment type="caution">
    <text evidence="7">The sequence shown here is derived from an EMBL/GenBank/DDBJ whole genome shotgun (WGS) entry which is preliminary data.</text>
</comment>
<dbReference type="SMART" id="SM00732">
    <property type="entry name" value="YqgFc"/>
    <property type="match status" value="1"/>
</dbReference>
<evidence type="ECO:0000256" key="5">
    <source>
        <dbReference type="HAMAP-Rule" id="MF_00651"/>
    </source>
</evidence>
<keyword evidence="4 5" id="KW-0378">Hydrolase</keyword>
<evidence type="ECO:0000256" key="2">
    <source>
        <dbReference type="ARBA" id="ARBA00022517"/>
    </source>
</evidence>
<sequence>MRSGVRLGIDVGRARIGIARSDLHGMLATPIETVKRGEGDVARILSIASEIDAVEFVVGLPLSLSGASTPSTDDAREFAMVLARSGMPTRLVDERLSTVSAQQALRANGRTTKNSRSVVDQVAAVIILQHALDSERSSGNAPGSLVVPDEGTA</sequence>
<dbReference type="Gene3D" id="3.30.420.140">
    <property type="entry name" value="YqgF/RNase H-like domain"/>
    <property type="match status" value="1"/>
</dbReference>
<keyword evidence="8" id="KW-1185">Reference proteome</keyword>
<dbReference type="GO" id="GO:0004518">
    <property type="term" value="F:nuclease activity"/>
    <property type="evidence" value="ECO:0007669"/>
    <property type="project" value="UniProtKB-KW"/>
</dbReference>
<keyword evidence="2 5" id="KW-0690">Ribosome biogenesis</keyword>
<dbReference type="RefSeq" id="WP_108516555.1">
    <property type="nucleotide sequence ID" value="NZ_CP026951.1"/>
</dbReference>
<dbReference type="EC" id="3.1.-.-" evidence="5"/>
<evidence type="ECO:0000256" key="1">
    <source>
        <dbReference type="ARBA" id="ARBA00022490"/>
    </source>
</evidence>
<dbReference type="OrthoDB" id="9790539at2"/>
<dbReference type="HAMAP" id="MF_00651">
    <property type="entry name" value="Nuclease_YqgF"/>
    <property type="match status" value="1"/>
</dbReference>
<organism evidence="7 8">
    <name type="scientific">Homoserinimonas hongtaonis</name>
    <dbReference type="NCBI Taxonomy" id="2079791"/>
    <lineage>
        <taxon>Bacteria</taxon>
        <taxon>Bacillati</taxon>
        <taxon>Actinomycetota</taxon>
        <taxon>Actinomycetes</taxon>
        <taxon>Micrococcales</taxon>
        <taxon>Microbacteriaceae</taxon>
        <taxon>Homoserinimonas</taxon>
    </lineage>
</organism>
<dbReference type="InterPro" id="IPR006641">
    <property type="entry name" value="YqgF/RNaseH-like_dom"/>
</dbReference>
<dbReference type="CDD" id="cd16964">
    <property type="entry name" value="YqgF"/>
    <property type="match status" value="1"/>
</dbReference>
<dbReference type="PANTHER" id="PTHR33317">
    <property type="entry name" value="POLYNUCLEOTIDYL TRANSFERASE, RIBONUCLEASE H-LIKE SUPERFAMILY PROTEIN"/>
    <property type="match status" value="1"/>
</dbReference>
<dbReference type="InterPro" id="IPR012337">
    <property type="entry name" value="RNaseH-like_sf"/>
</dbReference>
<dbReference type="EMBL" id="QEEX01000001">
    <property type="protein sequence ID" value="PWB96740.1"/>
    <property type="molecule type" value="Genomic_DNA"/>
</dbReference>
<dbReference type="GO" id="GO:0005829">
    <property type="term" value="C:cytosol"/>
    <property type="evidence" value="ECO:0007669"/>
    <property type="project" value="TreeGrafter"/>
</dbReference>
<dbReference type="Pfam" id="PF03652">
    <property type="entry name" value="RuvX"/>
    <property type="match status" value="1"/>
</dbReference>
<comment type="subcellular location">
    <subcellularLocation>
        <location evidence="5">Cytoplasm</location>
    </subcellularLocation>
</comment>
<feature type="domain" description="YqgF/RNase H-like" evidence="6">
    <location>
        <begin position="4"/>
        <end position="101"/>
    </location>
</feature>
<evidence type="ECO:0000313" key="8">
    <source>
        <dbReference type="Proteomes" id="UP000244978"/>
    </source>
</evidence>